<evidence type="ECO:0000256" key="11">
    <source>
        <dbReference type="ARBA" id="ARBA00022842"/>
    </source>
</evidence>
<evidence type="ECO:0000256" key="6">
    <source>
        <dbReference type="ARBA" id="ARBA00015850"/>
    </source>
</evidence>
<dbReference type="EC" id="2.7.8.26" evidence="5 19"/>
<dbReference type="GO" id="GO:0051073">
    <property type="term" value="F:adenosylcobinamide-GDP ribazoletransferase activity"/>
    <property type="evidence" value="ECO:0007669"/>
    <property type="project" value="UniProtKB-UniRule"/>
</dbReference>
<evidence type="ECO:0000313" key="20">
    <source>
        <dbReference type="EMBL" id="ODA68276.1"/>
    </source>
</evidence>
<feature type="transmembrane region" description="Helical" evidence="19">
    <location>
        <begin position="75"/>
        <end position="94"/>
    </location>
</feature>
<comment type="function">
    <text evidence="14 19">Joins adenosylcobinamide-GDP and alpha-ribazole to generate adenosylcobalamin (Ado-cobalamin). Also synthesizes adenosylcobalamin 5'-phosphate from adenosylcobinamide-GDP and alpha-ribazole 5'-phosphate.</text>
</comment>
<keyword evidence="13 19" id="KW-0472">Membrane</keyword>
<evidence type="ECO:0000313" key="21">
    <source>
        <dbReference type="Proteomes" id="UP000095087"/>
    </source>
</evidence>
<dbReference type="Pfam" id="PF02654">
    <property type="entry name" value="CobS"/>
    <property type="match status" value="1"/>
</dbReference>
<keyword evidence="7 19" id="KW-1003">Cell membrane</keyword>
<dbReference type="NCBIfam" id="TIGR00317">
    <property type="entry name" value="cobS"/>
    <property type="match status" value="1"/>
</dbReference>
<dbReference type="UniPathway" id="UPA00148">
    <property type="reaction ID" value="UER00238"/>
</dbReference>
<protein>
    <recommendedName>
        <fullName evidence="6 19">Adenosylcobinamide-GDP ribazoletransferase</fullName>
        <ecNumber evidence="5 19">2.7.8.26</ecNumber>
    </recommendedName>
    <alternativeName>
        <fullName evidence="16 19">Cobalamin synthase</fullName>
    </alternativeName>
    <alternativeName>
        <fullName evidence="15 19">Cobalamin-5'-phosphate synthase</fullName>
    </alternativeName>
</protein>
<comment type="catalytic activity">
    <reaction evidence="17 19">
        <text>alpha-ribazole + adenosylcob(III)inamide-GDP = adenosylcob(III)alamin + GMP + H(+)</text>
        <dbReference type="Rhea" id="RHEA:16049"/>
        <dbReference type="ChEBI" id="CHEBI:10329"/>
        <dbReference type="ChEBI" id="CHEBI:15378"/>
        <dbReference type="ChEBI" id="CHEBI:18408"/>
        <dbReference type="ChEBI" id="CHEBI:58115"/>
        <dbReference type="ChEBI" id="CHEBI:60487"/>
        <dbReference type="EC" id="2.7.8.26"/>
    </reaction>
</comment>
<name>A0A1E2S1A4_9HYPH</name>
<dbReference type="HAMAP" id="MF_00719">
    <property type="entry name" value="CobS"/>
    <property type="match status" value="1"/>
</dbReference>
<dbReference type="PANTHER" id="PTHR34148:SF1">
    <property type="entry name" value="ADENOSYLCOBINAMIDE-GDP RIBAZOLETRANSFERASE"/>
    <property type="match status" value="1"/>
</dbReference>
<evidence type="ECO:0000256" key="3">
    <source>
        <dbReference type="ARBA" id="ARBA00004663"/>
    </source>
</evidence>
<keyword evidence="21" id="KW-1185">Reference proteome</keyword>
<dbReference type="Proteomes" id="UP000095087">
    <property type="component" value="Unassembled WGS sequence"/>
</dbReference>
<dbReference type="OrthoDB" id="9794626at2"/>
<dbReference type="GO" id="GO:0005886">
    <property type="term" value="C:plasma membrane"/>
    <property type="evidence" value="ECO:0007669"/>
    <property type="project" value="UniProtKB-SubCell"/>
</dbReference>
<keyword evidence="10 19" id="KW-0812">Transmembrane</keyword>
<dbReference type="STRING" id="1177755.A7A08_00093"/>
<keyword evidence="8 19" id="KW-0169">Cobalamin biosynthesis</keyword>
<keyword evidence="12 19" id="KW-1133">Transmembrane helix</keyword>
<evidence type="ECO:0000256" key="18">
    <source>
        <dbReference type="ARBA" id="ARBA00049504"/>
    </source>
</evidence>
<evidence type="ECO:0000256" key="10">
    <source>
        <dbReference type="ARBA" id="ARBA00022692"/>
    </source>
</evidence>
<feature type="transmembrane region" description="Helical" evidence="19">
    <location>
        <begin position="49"/>
        <end position="69"/>
    </location>
</feature>
<evidence type="ECO:0000256" key="2">
    <source>
        <dbReference type="ARBA" id="ARBA00004651"/>
    </source>
</evidence>
<organism evidence="20 21">
    <name type="scientific">Methyloligella halotolerans</name>
    <dbReference type="NCBI Taxonomy" id="1177755"/>
    <lineage>
        <taxon>Bacteria</taxon>
        <taxon>Pseudomonadati</taxon>
        <taxon>Pseudomonadota</taxon>
        <taxon>Alphaproteobacteria</taxon>
        <taxon>Hyphomicrobiales</taxon>
        <taxon>Hyphomicrobiaceae</taxon>
        <taxon>Methyloligella</taxon>
    </lineage>
</organism>
<dbReference type="EMBL" id="MASI01000001">
    <property type="protein sequence ID" value="ODA68276.1"/>
    <property type="molecule type" value="Genomic_DNA"/>
</dbReference>
<dbReference type="InterPro" id="IPR003805">
    <property type="entry name" value="CobS"/>
</dbReference>
<proteinExistence type="inferred from homology"/>
<comment type="subcellular location">
    <subcellularLocation>
        <location evidence="2 19">Cell membrane</location>
        <topology evidence="2 19">Multi-pass membrane protein</topology>
    </subcellularLocation>
</comment>
<gene>
    <name evidence="19" type="primary">cobS</name>
    <name evidence="20" type="ORF">A7A08_00093</name>
</gene>
<feature type="transmembrane region" description="Helical" evidence="19">
    <location>
        <begin position="197"/>
        <end position="225"/>
    </location>
</feature>
<sequence>MRWPEGNDAWREAARDHWRRFCHAGQFLTRLPTPPIRDFRQDDLSRSAIWFPAVGLIIGVLLAIAVWLGGQLSPWLGGLFGLILWVWVTGALHLDGLGDVADGLGAAHRAPQRFLEVLRDPHIGAFGVIAIVVQLMAKLVLLGLLAGPEFLPALLLVPAWARWGPLIWSLMVPPLAGGTGERFSWSIDWPTVATEGVVLGILSLWLAPSLLLAFIIVPAISFYWLNRIGGITGDCLGASVEVTESLLLLVLFVAIATRPALGGRFTRIEDGDGRSVFGYLQRLGRIVAGGQKLRQEMRVRSGGRTLIRRGDIR</sequence>
<comment type="catalytic activity">
    <reaction evidence="18 19">
        <text>alpha-ribazole 5'-phosphate + adenosylcob(III)inamide-GDP = adenosylcob(III)alamin 5'-phosphate + GMP + H(+)</text>
        <dbReference type="Rhea" id="RHEA:23560"/>
        <dbReference type="ChEBI" id="CHEBI:15378"/>
        <dbReference type="ChEBI" id="CHEBI:57918"/>
        <dbReference type="ChEBI" id="CHEBI:58115"/>
        <dbReference type="ChEBI" id="CHEBI:60487"/>
        <dbReference type="ChEBI" id="CHEBI:60493"/>
        <dbReference type="EC" id="2.7.8.26"/>
    </reaction>
</comment>
<comment type="caution">
    <text evidence="20">The sequence shown here is derived from an EMBL/GenBank/DDBJ whole genome shotgun (WGS) entry which is preliminary data.</text>
</comment>
<feature type="transmembrane region" description="Helical" evidence="19">
    <location>
        <begin position="245"/>
        <end position="261"/>
    </location>
</feature>
<evidence type="ECO:0000256" key="15">
    <source>
        <dbReference type="ARBA" id="ARBA00032605"/>
    </source>
</evidence>
<evidence type="ECO:0000256" key="1">
    <source>
        <dbReference type="ARBA" id="ARBA00001946"/>
    </source>
</evidence>
<dbReference type="GO" id="GO:0008818">
    <property type="term" value="F:cobalamin 5'-phosphate synthase activity"/>
    <property type="evidence" value="ECO:0007669"/>
    <property type="project" value="UniProtKB-UniRule"/>
</dbReference>
<dbReference type="GO" id="GO:0009236">
    <property type="term" value="P:cobalamin biosynthetic process"/>
    <property type="evidence" value="ECO:0007669"/>
    <property type="project" value="UniProtKB-UniRule"/>
</dbReference>
<evidence type="ECO:0000256" key="12">
    <source>
        <dbReference type="ARBA" id="ARBA00022989"/>
    </source>
</evidence>
<reference evidence="20 21" key="1">
    <citation type="submission" date="2016-07" db="EMBL/GenBank/DDBJ databases">
        <title>Draft genome sequence of Methyloligella halotolerans C2T (VKM B-2706T=CCUG 61687T=DSM 25045T), a halotolerant polyhydroxybutyrate accumulating methylotroph.</title>
        <authorList>
            <person name="Vasilenko O.V."/>
            <person name="Doronina N.V."/>
            <person name="Poroshina M.N."/>
            <person name="Tarlachkov S.V."/>
            <person name="Trotsenko Y.A."/>
        </authorList>
    </citation>
    <scope>NUCLEOTIDE SEQUENCE [LARGE SCALE GENOMIC DNA]</scope>
    <source>
        <strain evidence="20 21">VKM B-2706</strain>
    </source>
</reference>
<feature type="transmembrane region" description="Helical" evidence="19">
    <location>
        <begin position="123"/>
        <end position="146"/>
    </location>
</feature>
<comment type="pathway">
    <text evidence="3 19">Cofactor biosynthesis; adenosylcobalamin biosynthesis; adenosylcobalamin from cob(II)yrinate a,c-diamide: step 7/7.</text>
</comment>
<evidence type="ECO:0000256" key="16">
    <source>
        <dbReference type="ARBA" id="ARBA00032853"/>
    </source>
</evidence>
<evidence type="ECO:0000256" key="8">
    <source>
        <dbReference type="ARBA" id="ARBA00022573"/>
    </source>
</evidence>
<keyword evidence="11 19" id="KW-0460">Magnesium</keyword>
<evidence type="ECO:0000256" key="5">
    <source>
        <dbReference type="ARBA" id="ARBA00013200"/>
    </source>
</evidence>
<evidence type="ECO:0000256" key="17">
    <source>
        <dbReference type="ARBA" id="ARBA00048623"/>
    </source>
</evidence>
<dbReference type="PANTHER" id="PTHR34148">
    <property type="entry name" value="ADENOSYLCOBINAMIDE-GDP RIBAZOLETRANSFERASE"/>
    <property type="match status" value="1"/>
</dbReference>
<keyword evidence="9 19" id="KW-0808">Transferase</keyword>
<evidence type="ECO:0000256" key="14">
    <source>
        <dbReference type="ARBA" id="ARBA00025228"/>
    </source>
</evidence>
<dbReference type="PATRIC" id="fig|1177755.3.peg.93"/>
<evidence type="ECO:0000256" key="9">
    <source>
        <dbReference type="ARBA" id="ARBA00022679"/>
    </source>
</evidence>
<evidence type="ECO:0000256" key="19">
    <source>
        <dbReference type="HAMAP-Rule" id="MF_00719"/>
    </source>
</evidence>
<accession>A0A1E2S1A4</accession>
<comment type="cofactor">
    <cofactor evidence="1 19">
        <name>Mg(2+)</name>
        <dbReference type="ChEBI" id="CHEBI:18420"/>
    </cofactor>
</comment>
<evidence type="ECO:0000256" key="7">
    <source>
        <dbReference type="ARBA" id="ARBA00022475"/>
    </source>
</evidence>
<evidence type="ECO:0000256" key="4">
    <source>
        <dbReference type="ARBA" id="ARBA00010561"/>
    </source>
</evidence>
<comment type="similarity">
    <text evidence="4 19">Belongs to the CobS family.</text>
</comment>
<evidence type="ECO:0000256" key="13">
    <source>
        <dbReference type="ARBA" id="ARBA00023136"/>
    </source>
</evidence>
<dbReference type="AlphaFoldDB" id="A0A1E2S1A4"/>